<feature type="compositionally biased region" description="Pro residues" evidence="1">
    <location>
        <begin position="7"/>
        <end position="17"/>
    </location>
</feature>
<dbReference type="EMBL" id="CP026243">
    <property type="protein sequence ID" value="AWO96164.1"/>
    <property type="molecule type" value="Genomic_DNA"/>
</dbReference>
<proteinExistence type="predicted"/>
<evidence type="ECO:0000256" key="1">
    <source>
        <dbReference type="SAM" id="MobiDB-lite"/>
    </source>
</evidence>
<feature type="region of interest" description="Disordered" evidence="1">
    <location>
        <begin position="1"/>
        <end position="21"/>
    </location>
</feature>
<name>A0A2U9AWY3_SCOMX</name>
<evidence type="ECO:0000313" key="3">
    <source>
        <dbReference type="Proteomes" id="UP000246464"/>
    </source>
</evidence>
<sequence length="66" mass="7425">MQRAPTSPSPPSAPPYLSPMEMRRGQGIWGEEHREAALHDLKGILMNQHSRSAYSHDNRPQTNSCI</sequence>
<accession>A0A2U9AWY3</accession>
<gene>
    <name evidence="2" type="ORF">SMAX5B_002522</name>
</gene>
<protein>
    <submittedName>
        <fullName evidence="2">Uncharacterized protein</fullName>
    </submittedName>
</protein>
<evidence type="ECO:0000313" key="2">
    <source>
        <dbReference type="EMBL" id="AWO96164.1"/>
    </source>
</evidence>
<dbReference type="Proteomes" id="UP000246464">
    <property type="component" value="Chromosome 1"/>
</dbReference>
<keyword evidence="3" id="KW-1185">Reference proteome</keyword>
<organism evidence="2 3">
    <name type="scientific">Scophthalmus maximus</name>
    <name type="common">Turbot</name>
    <name type="synonym">Psetta maxima</name>
    <dbReference type="NCBI Taxonomy" id="52904"/>
    <lineage>
        <taxon>Eukaryota</taxon>
        <taxon>Metazoa</taxon>
        <taxon>Chordata</taxon>
        <taxon>Craniata</taxon>
        <taxon>Vertebrata</taxon>
        <taxon>Euteleostomi</taxon>
        <taxon>Actinopterygii</taxon>
        <taxon>Neopterygii</taxon>
        <taxon>Teleostei</taxon>
        <taxon>Neoteleostei</taxon>
        <taxon>Acanthomorphata</taxon>
        <taxon>Carangaria</taxon>
        <taxon>Pleuronectiformes</taxon>
        <taxon>Pleuronectoidei</taxon>
        <taxon>Scophthalmidae</taxon>
        <taxon>Scophthalmus</taxon>
    </lineage>
</organism>
<reference evidence="2 3" key="1">
    <citation type="submission" date="2017-12" db="EMBL/GenBank/DDBJ databases">
        <title>Integrating genomic resources of turbot (Scophthalmus maximus) in depth evaluation of genetic and physical mapping variation across individuals.</title>
        <authorList>
            <person name="Martinez P."/>
        </authorList>
    </citation>
    <scope>NUCLEOTIDE SEQUENCE [LARGE SCALE GENOMIC DNA]</scope>
</reference>
<dbReference type="AlphaFoldDB" id="A0A2U9AWY3"/>